<evidence type="ECO:0000313" key="1">
    <source>
        <dbReference type="EMBL" id="MFG6447674.1"/>
    </source>
</evidence>
<dbReference type="RefSeq" id="WP_394459228.1">
    <property type="nucleotide sequence ID" value="NZ_JBIGHZ010000002.1"/>
</dbReference>
<dbReference type="InterPro" id="IPR024524">
    <property type="entry name" value="DUF3800"/>
</dbReference>
<name>A0ABW7FTM0_9BURK</name>
<evidence type="ECO:0000313" key="2">
    <source>
        <dbReference type="Proteomes" id="UP001606099"/>
    </source>
</evidence>
<reference evidence="1 2" key="1">
    <citation type="submission" date="2024-08" db="EMBL/GenBank/DDBJ databases">
        <authorList>
            <person name="Lu H."/>
        </authorList>
    </citation>
    <scope>NUCLEOTIDE SEQUENCE [LARGE SCALE GENOMIC DNA]</scope>
    <source>
        <strain evidence="1 2">BYS180W</strain>
    </source>
</reference>
<keyword evidence="2" id="KW-1185">Reference proteome</keyword>
<protein>
    <submittedName>
        <fullName evidence="1">DUF3800 domain-containing protein</fullName>
    </submittedName>
</protein>
<gene>
    <name evidence="1" type="ORF">ACG0Z6_05385</name>
</gene>
<accession>A0ABW7FTM0</accession>
<dbReference type="Pfam" id="PF12686">
    <property type="entry name" value="DUF3800"/>
    <property type="match status" value="1"/>
</dbReference>
<organism evidence="1 2">
    <name type="scientific">Roseateles rivi</name>
    <dbReference type="NCBI Taxonomy" id="3299028"/>
    <lineage>
        <taxon>Bacteria</taxon>
        <taxon>Pseudomonadati</taxon>
        <taxon>Pseudomonadota</taxon>
        <taxon>Betaproteobacteria</taxon>
        <taxon>Burkholderiales</taxon>
        <taxon>Sphaerotilaceae</taxon>
        <taxon>Roseateles</taxon>
    </lineage>
</organism>
<sequence>MTTIYCDEAGNTGANLLDPEQPFFVLASNDFSYEEANSLLEHVSMAQGAEPKFSTLRRRPEGIARVIRLLADPRLNRERVRISVFHKHYMVVSKMVDLVAENLVHHIGGDLYERGANIAMSNLLYYCMPVFCGEAVTSKFLQTFVDLIRHGPTDHKEAFYTAGADMLRTCTSEGFKEDLMYFTEPRLFDIWYHDFNWSALDPAIPALFQLIVDWGNRKGDRFHVLHDHSKPILASQDTFDSMMAGPGEGSQVIGTDRRKITFPLRALTLAQGNSMQHPQLQLADICAGAINHFYKCHVTDQTDDLTKAVEGLGCLDWGDNFLLPQPHVTPEALGTAETDGSNSVDAMVAYLAEKRGR</sequence>
<dbReference type="EMBL" id="JBIGHZ010000002">
    <property type="protein sequence ID" value="MFG6447674.1"/>
    <property type="molecule type" value="Genomic_DNA"/>
</dbReference>
<proteinExistence type="predicted"/>
<dbReference type="Proteomes" id="UP001606099">
    <property type="component" value="Unassembled WGS sequence"/>
</dbReference>
<comment type="caution">
    <text evidence="1">The sequence shown here is derived from an EMBL/GenBank/DDBJ whole genome shotgun (WGS) entry which is preliminary data.</text>
</comment>